<evidence type="ECO:0000256" key="1">
    <source>
        <dbReference type="SAM" id="MobiDB-lite"/>
    </source>
</evidence>
<keyword evidence="3" id="KW-1185">Reference proteome</keyword>
<feature type="compositionally biased region" description="Low complexity" evidence="1">
    <location>
        <begin position="48"/>
        <end position="74"/>
    </location>
</feature>
<sequence>MATAALAGAVVIAAGGIAGCARPISGEPVATGAAAGGVNQAEPGATFPTATIPTTATTAPSNTPRSFPTRTTPGTPRPRLRDHVLPSDCLLTGAQMSALAGVALDDGDDTRLINQGRPDSYNCSYYLTAGGILSFTGTIKVQQPESGPITDEIVAGLTEPGSTTVPGIARAVIITPPDDYPQMWVVTDDYVVSVVLVGSNLPAQPSTAAWTTAAREVVAALPR</sequence>
<accession>A0A7K3LLN2</accession>
<reference evidence="2 3" key="1">
    <citation type="submission" date="2020-01" db="EMBL/GenBank/DDBJ databases">
        <title>Investigation of new actinobacteria for the biodesulphurisation of diesel fuel.</title>
        <authorList>
            <person name="Athi Narayanan S.M."/>
        </authorList>
    </citation>
    <scope>NUCLEOTIDE SEQUENCE [LARGE SCALE GENOMIC DNA]</scope>
    <source>
        <strain evidence="2 3">213E</strain>
    </source>
</reference>
<dbReference type="EMBL" id="JAADZU010000013">
    <property type="protein sequence ID" value="NDK89162.1"/>
    <property type="molecule type" value="Genomic_DNA"/>
</dbReference>
<evidence type="ECO:0008006" key="4">
    <source>
        <dbReference type="Google" id="ProtNLM"/>
    </source>
</evidence>
<protein>
    <recommendedName>
        <fullName evidence="4">DUF3558 domain-containing protein</fullName>
    </recommendedName>
</protein>
<feature type="region of interest" description="Disordered" evidence="1">
    <location>
        <begin position="48"/>
        <end position="83"/>
    </location>
</feature>
<dbReference type="Proteomes" id="UP000466307">
    <property type="component" value="Unassembled WGS sequence"/>
</dbReference>
<name>A0A7K3LLN2_9ACTN</name>
<organism evidence="2 3">
    <name type="scientific">Gordonia desulfuricans</name>
    <dbReference type="NCBI Taxonomy" id="89051"/>
    <lineage>
        <taxon>Bacteria</taxon>
        <taxon>Bacillati</taxon>
        <taxon>Actinomycetota</taxon>
        <taxon>Actinomycetes</taxon>
        <taxon>Mycobacteriales</taxon>
        <taxon>Gordoniaceae</taxon>
        <taxon>Gordonia</taxon>
    </lineage>
</organism>
<dbReference type="AlphaFoldDB" id="A0A7K3LLN2"/>
<evidence type="ECO:0000313" key="3">
    <source>
        <dbReference type="Proteomes" id="UP000466307"/>
    </source>
</evidence>
<dbReference type="RefSeq" id="WP_059037412.1">
    <property type="nucleotide sequence ID" value="NZ_JAADZU010000013.1"/>
</dbReference>
<comment type="caution">
    <text evidence="2">The sequence shown here is derived from an EMBL/GenBank/DDBJ whole genome shotgun (WGS) entry which is preliminary data.</text>
</comment>
<gene>
    <name evidence="2" type="ORF">GYA93_06130</name>
</gene>
<evidence type="ECO:0000313" key="2">
    <source>
        <dbReference type="EMBL" id="NDK89162.1"/>
    </source>
</evidence>
<proteinExistence type="predicted"/>